<accession>A0ABV4CTF0</accession>
<feature type="signal peptide" evidence="1">
    <location>
        <begin position="1"/>
        <end position="22"/>
    </location>
</feature>
<feature type="chain" id="PRO_5045690037" evidence="1">
    <location>
        <begin position="23"/>
        <end position="125"/>
    </location>
</feature>
<dbReference type="Proteomes" id="UP001565200">
    <property type="component" value="Unassembled WGS sequence"/>
</dbReference>
<protein>
    <submittedName>
        <fullName evidence="2">Uncharacterized protein</fullName>
    </submittedName>
</protein>
<proteinExistence type="predicted"/>
<evidence type="ECO:0000256" key="1">
    <source>
        <dbReference type="SAM" id="SignalP"/>
    </source>
</evidence>
<comment type="caution">
    <text evidence="2">The sequence shown here is derived from an EMBL/GenBank/DDBJ whole genome shotgun (WGS) entry which is preliminary data.</text>
</comment>
<gene>
    <name evidence="2" type="ORF">AAK873_01490</name>
</gene>
<keyword evidence="3" id="KW-1185">Reference proteome</keyword>
<reference evidence="2 3" key="1">
    <citation type="submission" date="2024-03" db="EMBL/GenBank/DDBJ databases">
        <title>Mouse gut bacterial collection (mGBC) of GemPharmatech.</title>
        <authorList>
            <person name="He Y."/>
            <person name="Dong L."/>
            <person name="Wu D."/>
            <person name="Gao X."/>
            <person name="Lin Z."/>
        </authorList>
    </citation>
    <scope>NUCLEOTIDE SEQUENCE [LARGE SCALE GENOMIC DNA]</scope>
    <source>
        <strain evidence="2 3">54-13</strain>
    </source>
</reference>
<name>A0ABV4CTF0_9BACT</name>
<evidence type="ECO:0000313" key="3">
    <source>
        <dbReference type="Proteomes" id="UP001565200"/>
    </source>
</evidence>
<evidence type="ECO:0000313" key="2">
    <source>
        <dbReference type="EMBL" id="MEY8244287.1"/>
    </source>
</evidence>
<dbReference type="EMBL" id="JBCLPP010000003">
    <property type="protein sequence ID" value="MEY8244287.1"/>
    <property type="molecule type" value="Genomic_DNA"/>
</dbReference>
<sequence>MNNLAKITILLIVVLSSSAFFAQTTSNKIISSVDTLDINVSQDSLPMDTIKQYTLAVNGNIDSFKAEHSAIDTALYRSIMLCRDSICDNLKKPYNNDVFKLKYNPFKEKMKEPWIGEVFKEIFLR</sequence>
<dbReference type="RefSeq" id="WP_121698149.1">
    <property type="nucleotide sequence ID" value="NZ_JBCLPP010000003.1"/>
</dbReference>
<keyword evidence="1" id="KW-0732">Signal</keyword>
<organism evidence="2 3">
    <name type="scientific">Heminiphilus faecis</name>
    <dbReference type="NCBI Taxonomy" id="2601703"/>
    <lineage>
        <taxon>Bacteria</taxon>
        <taxon>Pseudomonadati</taxon>
        <taxon>Bacteroidota</taxon>
        <taxon>Bacteroidia</taxon>
        <taxon>Bacteroidales</taxon>
        <taxon>Muribaculaceae</taxon>
        <taxon>Heminiphilus</taxon>
    </lineage>
</organism>